<dbReference type="AlphaFoldDB" id="A0A814E265"/>
<evidence type="ECO:0000313" key="2">
    <source>
        <dbReference type="EMBL" id="CAF0962775.1"/>
    </source>
</evidence>
<gene>
    <name evidence="2" type="ORF">GPM918_LOCUS11842</name>
    <name evidence="3" type="ORF">OVA965_LOCUS15461</name>
    <name evidence="4" type="ORF">SRO942_LOCUS11843</name>
    <name evidence="5" type="ORF">TMI583_LOCUS15469</name>
</gene>
<evidence type="ECO:0000313" key="5">
    <source>
        <dbReference type="EMBL" id="CAF3788775.1"/>
    </source>
</evidence>
<feature type="region of interest" description="Disordered" evidence="1">
    <location>
        <begin position="74"/>
        <end position="218"/>
    </location>
</feature>
<sequence>MTAKHSQVLCEPSRIDDPSESRASLKNAQEALKDINELNKEHKNFDLETKDIAQQRMSLKTAEEFIKKLDEREGVRNSRILSPTSTQNIKNQVSESRKSEMKIIQESKEQKKQLNQEHQIKSKRISKQRRQMQNIKQQQYQDERRHQKIEQEKRQAKSTSGSHSQTAQQEPNNKQTGNLPTAHDQKVHQKDIKFKAQMDNSGKYRALNQLNKENKWKM</sequence>
<protein>
    <submittedName>
        <fullName evidence="2">Uncharacterized protein</fullName>
    </submittedName>
</protein>
<feature type="compositionally biased region" description="Basic and acidic residues" evidence="1">
    <location>
        <begin position="183"/>
        <end position="196"/>
    </location>
</feature>
<dbReference type="EMBL" id="CAJNOK010006961">
    <property type="protein sequence ID" value="CAF1020137.1"/>
    <property type="molecule type" value="Genomic_DNA"/>
</dbReference>
<dbReference type="EMBL" id="CAJNOQ010002519">
    <property type="protein sequence ID" value="CAF0962775.1"/>
    <property type="molecule type" value="Genomic_DNA"/>
</dbReference>
<dbReference type="Proteomes" id="UP000682733">
    <property type="component" value="Unassembled WGS sequence"/>
</dbReference>
<dbReference type="Proteomes" id="UP000681722">
    <property type="component" value="Unassembled WGS sequence"/>
</dbReference>
<feature type="compositionally biased region" description="Polar residues" evidence="1">
    <location>
        <begin position="157"/>
        <end position="179"/>
    </location>
</feature>
<accession>A0A814E265</accession>
<feature type="compositionally biased region" description="Basic and acidic residues" evidence="1">
    <location>
        <begin position="95"/>
        <end position="120"/>
    </location>
</feature>
<organism evidence="2 6">
    <name type="scientific">Didymodactylos carnosus</name>
    <dbReference type="NCBI Taxonomy" id="1234261"/>
    <lineage>
        <taxon>Eukaryota</taxon>
        <taxon>Metazoa</taxon>
        <taxon>Spiralia</taxon>
        <taxon>Gnathifera</taxon>
        <taxon>Rotifera</taxon>
        <taxon>Eurotatoria</taxon>
        <taxon>Bdelloidea</taxon>
        <taxon>Philodinida</taxon>
        <taxon>Philodinidae</taxon>
        <taxon>Didymodactylos</taxon>
    </lineage>
</organism>
<proteinExistence type="predicted"/>
<dbReference type="EMBL" id="CAJOBC010002519">
    <property type="protein sequence ID" value="CAF3737164.1"/>
    <property type="molecule type" value="Genomic_DNA"/>
</dbReference>
<evidence type="ECO:0000256" key="1">
    <source>
        <dbReference type="SAM" id="MobiDB-lite"/>
    </source>
</evidence>
<evidence type="ECO:0000313" key="6">
    <source>
        <dbReference type="Proteomes" id="UP000663829"/>
    </source>
</evidence>
<dbReference type="Proteomes" id="UP000663829">
    <property type="component" value="Unassembled WGS sequence"/>
</dbReference>
<name>A0A814E265_9BILA</name>
<keyword evidence="6" id="KW-1185">Reference proteome</keyword>
<feature type="compositionally biased region" description="Low complexity" evidence="1">
    <location>
        <begin position="131"/>
        <end position="140"/>
    </location>
</feature>
<comment type="caution">
    <text evidence="2">The sequence shown here is derived from an EMBL/GenBank/DDBJ whole genome shotgun (WGS) entry which is preliminary data.</text>
</comment>
<evidence type="ECO:0000313" key="3">
    <source>
        <dbReference type="EMBL" id="CAF1020137.1"/>
    </source>
</evidence>
<feature type="compositionally biased region" description="Basic residues" evidence="1">
    <location>
        <begin position="121"/>
        <end position="130"/>
    </location>
</feature>
<evidence type="ECO:0000313" key="4">
    <source>
        <dbReference type="EMBL" id="CAF3737164.1"/>
    </source>
</evidence>
<reference evidence="2" key="1">
    <citation type="submission" date="2021-02" db="EMBL/GenBank/DDBJ databases">
        <authorList>
            <person name="Nowell W R."/>
        </authorList>
    </citation>
    <scope>NUCLEOTIDE SEQUENCE</scope>
</reference>
<feature type="compositionally biased region" description="Polar residues" evidence="1">
    <location>
        <begin position="79"/>
        <end position="94"/>
    </location>
</feature>
<dbReference type="EMBL" id="CAJOBA010006971">
    <property type="protein sequence ID" value="CAF3788775.1"/>
    <property type="molecule type" value="Genomic_DNA"/>
</dbReference>
<feature type="compositionally biased region" description="Basic and acidic residues" evidence="1">
    <location>
        <begin position="141"/>
        <end position="155"/>
    </location>
</feature>
<feature type="region of interest" description="Disordered" evidence="1">
    <location>
        <begin position="1"/>
        <end position="23"/>
    </location>
</feature>
<dbReference type="Proteomes" id="UP000677228">
    <property type="component" value="Unassembled WGS sequence"/>
</dbReference>